<reference evidence="1" key="1">
    <citation type="journal article" date="2019" name="bioRxiv">
        <title>The Genome of the Zebra Mussel, Dreissena polymorpha: A Resource for Invasive Species Research.</title>
        <authorList>
            <person name="McCartney M.A."/>
            <person name="Auch B."/>
            <person name="Kono T."/>
            <person name="Mallez S."/>
            <person name="Zhang Y."/>
            <person name="Obille A."/>
            <person name="Becker A."/>
            <person name="Abrahante J.E."/>
            <person name="Garbe J."/>
            <person name="Badalamenti J.P."/>
            <person name="Herman A."/>
            <person name="Mangelson H."/>
            <person name="Liachko I."/>
            <person name="Sullivan S."/>
            <person name="Sone E.D."/>
            <person name="Koren S."/>
            <person name="Silverstein K.A.T."/>
            <person name="Beckman K.B."/>
            <person name="Gohl D.M."/>
        </authorList>
    </citation>
    <scope>NUCLEOTIDE SEQUENCE</scope>
    <source>
        <strain evidence="1">Duluth1</strain>
        <tissue evidence="1">Whole animal</tissue>
    </source>
</reference>
<protein>
    <submittedName>
        <fullName evidence="1">Uncharacterized protein</fullName>
    </submittedName>
</protein>
<dbReference type="AlphaFoldDB" id="A0A9D4IWT6"/>
<comment type="caution">
    <text evidence="1">The sequence shown here is derived from an EMBL/GenBank/DDBJ whole genome shotgun (WGS) entry which is preliminary data.</text>
</comment>
<dbReference type="EMBL" id="JAIWYP010000007">
    <property type="protein sequence ID" value="KAH3791211.1"/>
    <property type="molecule type" value="Genomic_DNA"/>
</dbReference>
<evidence type="ECO:0000313" key="1">
    <source>
        <dbReference type="EMBL" id="KAH3791211.1"/>
    </source>
</evidence>
<name>A0A9D4IWT6_DREPO</name>
<keyword evidence="2" id="KW-1185">Reference proteome</keyword>
<organism evidence="1 2">
    <name type="scientific">Dreissena polymorpha</name>
    <name type="common">Zebra mussel</name>
    <name type="synonym">Mytilus polymorpha</name>
    <dbReference type="NCBI Taxonomy" id="45954"/>
    <lineage>
        <taxon>Eukaryota</taxon>
        <taxon>Metazoa</taxon>
        <taxon>Spiralia</taxon>
        <taxon>Lophotrochozoa</taxon>
        <taxon>Mollusca</taxon>
        <taxon>Bivalvia</taxon>
        <taxon>Autobranchia</taxon>
        <taxon>Heteroconchia</taxon>
        <taxon>Euheterodonta</taxon>
        <taxon>Imparidentia</taxon>
        <taxon>Neoheterodontei</taxon>
        <taxon>Myida</taxon>
        <taxon>Dreissenoidea</taxon>
        <taxon>Dreissenidae</taxon>
        <taxon>Dreissena</taxon>
    </lineage>
</organism>
<accession>A0A9D4IWT6</accession>
<evidence type="ECO:0000313" key="2">
    <source>
        <dbReference type="Proteomes" id="UP000828390"/>
    </source>
</evidence>
<gene>
    <name evidence="1" type="ORF">DPMN_144691</name>
</gene>
<reference evidence="1" key="2">
    <citation type="submission" date="2020-11" db="EMBL/GenBank/DDBJ databases">
        <authorList>
            <person name="McCartney M.A."/>
            <person name="Auch B."/>
            <person name="Kono T."/>
            <person name="Mallez S."/>
            <person name="Becker A."/>
            <person name="Gohl D.M."/>
            <person name="Silverstein K.A.T."/>
            <person name="Koren S."/>
            <person name="Bechman K.B."/>
            <person name="Herman A."/>
            <person name="Abrahante J.E."/>
            <person name="Garbe J."/>
        </authorList>
    </citation>
    <scope>NUCLEOTIDE SEQUENCE</scope>
    <source>
        <strain evidence="1">Duluth1</strain>
        <tissue evidence="1">Whole animal</tissue>
    </source>
</reference>
<proteinExistence type="predicted"/>
<dbReference type="Proteomes" id="UP000828390">
    <property type="component" value="Unassembled WGS sequence"/>
</dbReference>
<sequence length="77" mass="8909">MDHLQSVGCESITEYVRWDPLSEKSLYPNAYEWIYHVPTILSPPSLRLSRFLDKTKSQRGLFFVSVNNHRGPSVVQS</sequence>